<gene>
    <name evidence="14" type="ordered locus">Bathy10g01700</name>
</gene>
<dbReference type="GO" id="GO:0005737">
    <property type="term" value="C:cytoplasm"/>
    <property type="evidence" value="ECO:0007669"/>
    <property type="project" value="UniProtKB-SubCell"/>
</dbReference>
<comment type="subcellular location">
    <subcellularLocation>
        <location evidence="1">Cytoplasm</location>
    </subcellularLocation>
</comment>
<dbReference type="EMBL" id="FO082269">
    <property type="protein sequence ID" value="CCO18055.1"/>
    <property type="molecule type" value="Genomic_DNA"/>
</dbReference>
<dbReference type="Pfam" id="PF09416">
    <property type="entry name" value="UPF1_Zn_bind"/>
    <property type="match status" value="1"/>
</dbReference>
<dbReference type="Gene3D" id="2.40.30.230">
    <property type="match status" value="1"/>
</dbReference>
<dbReference type="RefSeq" id="XP_007510522.1">
    <property type="nucleotide sequence ID" value="XM_007510460.1"/>
</dbReference>
<dbReference type="Proteomes" id="UP000198341">
    <property type="component" value="Chromosome 10"/>
</dbReference>
<evidence type="ECO:0000256" key="3">
    <source>
        <dbReference type="ARBA" id="ARBA00022490"/>
    </source>
</evidence>
<proteinExistence type="inferred from homology"/>
<dbReference type="OrthoDB" id="6513042at2759"/>
<dbReference type="PANTHER" id="PTHR10887">
    <property type="entry name" value="DNA2/NAM7 HELICASE FAMILY"/>
    <property type="match status" value="1"/>
</dbReference>
<evidence type="ECO:0000256" key="2">
    <source>
        <dbReference type="ARBA" id="ARBA00007913"/>
    </source>
</evidence>
<dbReference type="InterPro" id="IPR047187">
    <property type="entry name" value="SF1_C_Upf1"/>
</dbReference>
<feature type="region of interest" description="Disordered" evidence="12">
    <location>
        <begin position="1"/>
        <end position="92"/>
    </location>
</feature>
<dbReference type="InterPro" id="IPR027417">
    <property type="entry name" value="P-loop_NTPase"/>
</dbReference>
<dbReference type="InterPro" id="IPR045055">
    <property type="entry name" value="DNA2/NAM7-like"/>
</dbReference>
<dbReference type="Gene3D" id="6.10.140.1240">
    <property type="match status" value="1"/>
</dbReference>
<dbReference type="GO" id="GO:0005524">
    <property type="term" value="F:ATP binding"/>
    <property type="evidence" value="ECO:0007669"/>
    <property type="project" value="UniProtKB-KW"/>
</dbReference>
<keyword evidence="7" id="KW-0378">Hydrolase</keyword>
<dbReference type="CDD" id="cd18039">
    <property type="entry name" value="DEXXQc_UPF1"/>
    <property type="match status" value="1"/>
</dbReference>
<dbReference type="InterPro" id="IPR003593">
    <property type="entry name" value="AAA+_ATPase"/>
</dbReference>
<evidence type="ECO:0000256" key="10">
    <source>
        <dbReference type="ARBA" id="ARBA00022840"/>
    </source>
</evidence>
<keyword evidence="10" id="KW-0067">ATP-binding</keyword>
<reference evidence="14 15" key="1">
    <citation type="submission" date="2011-10" db="EMBL/GenBank/DDBJ databases">
        <authorList>
            <person name="Genoscope - CEA"/>
        </authorList>
    </citation>
    <scope>NUCLEOTIDE SEQUENCE [LARGE SCALE GENOMIC DNA]</scope>
    <source>
        <strain evidence="14 15">RCC 1105</strain>
    </source>
</reference>
<evidence type="ECO:0000259" key="13">
    <source>
        <dbReference type="PROSITE" id="PS51997"/>
    </source>
</evidence>
<dbReference type="KEGG" id="bpg:Bathy10g01700"/>
<dbReference type="FunFam" id="3.40.50.300:FF:000097">
    <property type="entry name" value="Regulator of nonsense transcripts 1"/>
    <property type="match status" value="1"/>
</dbReference>
<evidence type="ECO:0000256" key="8">
    <source>
        <dbReference type="ARBA" id="ARBA00022806"/>
    </source>
</evidence>
<feature type="region of interest" description="Disordered" evidence="12">
    <location>
        <begin position="996"/>
        <end position="1020"/>
    </location>
</feature>
<evidence type="ECO:0000256" key="1">
    <source>
        <dbReference type="ARBA" id="ARBA00004496"/>
    </source>
</evidence>
<evidence type="ECO:0000256" key="5">
    <source>
        <dbReference type="ARBA" id="ARBA00022741"/>
    </source>
</evidence>
<evidence type="ECO:0000256" key="4">
    <source>
        <dbReference type="ARBA" id="ARBA00022723"/>
    </source>
</evidence>
<evidence type="ECO:0000256" key="7">
    <source>
        <dbReference type="ARBA" id="ARBA00022801"/>
    </source>
</evidence>
<name>K8EZV9_9CHLO</name>
<dbReference type="InterPro" id="IPR018999">
    <property type="entry name" value="UPF1_CH/ZBD"/>
</dbReference>
<evidence type="ECO:0000256" key="11">
    <source>
        <dbReference type="PROSITE-ProRule" id="PRU01341"/>
    </source>
</evidence>
<evidence type="ECO:0000313" key="14">
    <source>
        <dbReference type="EMBL" id="CCO18055.1"/>
    </source>
</evidence>
<keyword evidence="8 14" id="KW-0347">Helicase</keyword>
<sequence length="1020" mass="113724">MAGEDDEEKDEDEKERNEYEELDSQIMKQILEDLTLEEEEEEEEEEEDELSPLDDDDDDDVDDASEERDDVDDEDEDNREEDKTTHGEQPAHACSYCGISNPACVVRCKKTNKWFCNSKTGALPASCVVFHLVKSRSNAIALHPDSPLGELEPACYVTDSTNVFNLGFIVKKDEDPPTVALLSRDVVLQPTAALKALDLDLTKWEPVVTEDKTILSWLVNEPDERETMRARQVTQAQATALEDLWKSDPTATIDDVEKRDKDAEPQPVALRYADAYQYQNVFGPLIAIEADYDKSQKESQHMGNVSVRWDVGLNARRVMYFGFSSDEEHLKILLGDELVAILKSVDGREIWRGDGTVIRYNVKEEEIGLELDARSCVDAPVHVTSGYEIECVWKSVSYDRCQAALKAFAVDDTSVSGYIYHKLLGHDVNESVMHHRGSNIDVSGKQKWSAPNLPELNHSQIAAVKMVLQQPLSLIQGPPGTGKTVTSATIVYHLATKGDGQVIVAAPSNVAVDQLAEKIEKTGLKVVRIVARSREHVNSAVEHLALHYQVQRIAEKEKNGQLAKLQRLKDSIGELSQEDEKRYYKALKKIENDIIQNADVVCVTAVGAGDRRLEKYRFRQVLFDESTQATEPETLIPIIMGAKQVVMVGDHCQLGPVVTCRSASRAGLSQSLFERLIFMGVQPIRLQVQYRMHPCLSEFPSNAFYEGTLQNGVTEAERADSEDVFPWPCPSKPMLFWAQMGVEEMSASGYSYLNRGEAYAVEKIVTHLLQNGIAPEEIGVVTPYEGQRAYVVNYLTRTGVLHPSIYQEVEVASVDAFQGREKQYIIVTCVRSNDRQGIGFLNDPRRLNVALTRAKLGLMIVGNPKVLAKQPLFRDMLQHFRDNKCLVEGNNINQLNECMVALPQSRWKAKAGLARFVAKETIHEETTTSGENYNSDNYIADNDYGGDGGYNWSGKRNLTTAPRVGAQNIGFANSAAQRDDDTDSQYTGSVFGESLYGGSKSEISGSEYGDAAPGPGFRYD</sequence>
<evidence type="ECO:0000256" key="12">
    <source>
        <dbReference type="SAM" id="MobiDB-lite"/>
    </source>
</evidence>
<dbReference type="PROSITE" id="PS51997">
    <property type="entry name" value="UPF1_CH_RICH"/>
    <property type="match status" value="1"/>
</dbReference>
<dbReference type="GO" id="GO:0003723">
    <property type="term" value="F:RNA binding"/>
    <property type="evidence" value="ECO:0007669"/>
    <property type="project" value="InterPro"/>
</dbReference>
<accession>K8EZV9</accession>
<dbReference type="InterPro" id="IPR040812">
    <property type="entry name" value="UPF1_1B_dom"/>
</dbReference>
<dbReference type="AlphaFoldDB" id="K8EZV9"/>
<dbReference type="GO" id="GO:0003724">
    <property type="term" value="F:RNA helicase activity"/>
    <property type="evidence" value="ECO:0007669"/>
    <property type="project" value="InterPro"/>
</dbReference>
<evidence type="ECO:0000256" key="9">
    <source>
        <dbReference type="ARBA" id="ARBA00022833"/>
    </source>
</evidence>
<feature type="domain" description="Upf1" evidence="13">
    <location>
        <begin position="86"/>
        <end position="248"/>
    </location>
</feature>
<dbReference type="GO" id="GO:0000184">
    <property type="term" value="P:nuclear-transcribed mRNA catabolic process, nonsense-mediated decay"/>
    <property type="evidence" value="ECO:0007669"/>
    <property type="project" value="InterPro"/>
</dbReference>
<dbReference type="Pfam" id="PF18141">
    <property type="entry name" value="UPF1_1B_dom"/>
    <property type="match status" value="1"/>
</dbReference>
<keyword evidence="6" id="KW-0863">Zinc-finger</keyword>
<feature type="region of interest" description="Disordered" evidence="12">
    <location>
        <begin position="972"/>
        <end position="991"/>
    </location>
</feature>
<feature type="compositionally biased region" description="Acidic residues" evidence="12">
    <location>
        <begin position="34"/>
        <end position="79"/>
    </location>
</feature>
<dbReference type="STRING" id="41875.K8EZV9"/>
<dbReference type="Gene3D" id="3.40.50.300">
    <property type="entry name" value="P-loop containing nucleotide triphosphate hydrolases"/>
    <property type="match status" value="2"/>
</dbReference>
<dbReference type="SMART" id="SM00382">
    <property type="entry name" value="AAA"/>
    <property type="match status" value="1"/>
</dbReference>
<dbReference type="SUPFAM" id="SSF52540">
    <property type="entry name" value="P-loop containing nucleoside triphosphate hydrolases"/>
    <property type="match status" value="1"/>
</dbReference>
<dbReference type="PANTHER" id="PTHR10887:SF364">
    <property type="entry name" value="REGULATOR OF NONSENSE TRANSCRIPTS 1"/>
    <property type="match status" value="1"/>
</dbReference>
<keyword evidence="15" id="KW-1185">Reference proteome</keyword>
<comment type="similarity">
    <text evidence="2">Belongs to the DNA2/NAM7 helicase family.</text>
</comment>
<dbReference type="eggNOG" id="KOG1802">
    <property type="taxonomic scope" value="Eukaryota"/>
</dbReference>
<keyword evidence="9" id="KW-0862">Zinc</keyword>
<protein>
    <submittedName>
        <fullName evidence="14">ATP-dependent helicase NAM7</fullName>
    </submittedName>
</protein>
<dbReference type="CDD" id="cd18808">
    <property type="entry name" value="SF1_C_Upf1"/>
    <property type="match status" value="1"/>
</dbReference>
<dbReference type="Pfam" id="PF13087">
    <property type="entry name" value="AAA_12"/>
    <property type="match status" value="1"/>
</dbReference>
<dbReference type="GO" id="GO:0016787">
    <property type="term" value="F:hydrolase activity"/>
    <property type="evidence" value="ECO:0007669"/>
    <property type="project" value="UniProtKB-KW"/>
</dbReference>
<dbReference type="CDD" id="cd21400">
    <property type="entry name" value="ZBD_UPF1-like"/>
    <property type="match status" value="1"/>
</dbReference>
<keyword evidence="4" id="KW-0479">Metal-binding</keyword>
<comment type="caution">
    <text evidence="11">Lacks conserved residue(s) required for the propagation of feature annotation.</text>
</comment>
<keyword evidence="5" id="KW-0547">Nucleotide-binding</keyword>
<dbReference type="InterPro" id="IPR041679">
    <property type="entry name" value="DNA2/NAM7-like_C"/>
</dbReference>
<dbReference type="GO" id="GO:0008270">
    <property type="term" value="F:zinc ion binding"/>
    <property type="evidence" value="ECO:0007669"/>
    <property type="project" value="UniProtKB-KW"/>
</dbReference>
<keyword evidence="3" id="KW-0963">Cytoplasm</keyword>
<evidence type="ECO:0000256" key="6">
    <source>
        <dbReference type="ARBA" id="ARBA00022771"/>
    </source>
</evidence>
<evidence type="ECO:0000313" key="15">
    <source>
        <dbReference type="Proteomes" id="UP000198341"/>
    </source>
</evidence>
<dbReference type="InterPro" id="IPR041677">
    <property type="entry name" value="DNA2/NAM7_AAA_11"/>
</dbReference>
<feature type="compositionally biased region" description="Acidic residues" evidence="12">
    <location>
        <begin position="1"/>
        <end position="13"/>
    </location>
</feature>
<dbReference type="CDD" id="cd21407">
    <property type="entry name" value="1B_UPF1-like"/>
    <property type="match status" value="1"/>
</dbReference>
<dbReference type="Pfam" id="PF13086">
    <property type="entry name" value="AAA_11"/>
    <property type="match status" value="1"/>
</dbReference>
<dbReference type="GeneID" id="19013246"/>
<organism evidence="14 15">
    <name type="scientific">Bathycoccus prasinos</name>
    <dbReference type="NCBI Taxonomy" id="41875"/>
    <lineage>
        <taxon>Eukaryota</taxon>
        <taxon>Viridiplantae</taxon>
        <taxon>Chlorophyta</taxon>
        <taxon>Mamiellophyceae</taxon>
        <taxon>Mamiellales</taxon>
        <taxon>Bathycoccaceae</taxon>
        <taxon>Bathycoccus</taxon>
    </lineage>
</organism>